<proteinExistence type="predicted"/>
<accession>A0A1V8YG68</accession>
<evidence type="ECO:0000313" key="2">
    <source>
        <dbReference type="EMBL" id="OQO71558.1"/>
    </source>
</evidence>
<reference evidence="2 3" key="1">
    <citation type="journal article" date="2017" name="BMC Microbiol.">
        <title>Comparative genomics of Enterococcus spp. isolated from bovine feces.</title>
        <authorList>
            <person name="Beukers A.G."/>
            <person name="Zaheer R."/>
            <person name="Goji N."/>
            <person name="Amoako K.K."/>
            <person name="Chaves A.V."/>
            <person name="Ward M.P."/>
            <person name="McAllister T.A."/>
        </authorList>
    </citation>
    <scope>NUCLEOTIDE SEQUENCE [LARGE SCALE GENOMIC DNA]</scope>
    <source>
        <strain evidence="2 3">F1129D 143</strain>
    </source>
</reference>
<dbReference type="EMBL" id="MJEA01000001">
    <property type="protein sequence ID" value="OQO71558.1"/>
    <property type="molecule type" value="Genomic_DNA"/>
</dbReference>
<feature type="transmembrane region" description="Helical" evidence="1">
    <location>
        <begin position="29"/>
        <end position="47"/>
    </location>
</feature>
<dbReference type="AlphaFoldDB" id="A0A1V8YG68"/>
<dbReference type="Proteomes" id="UP000192477">
    <property type="component" value="Unassembled WGS sequence"/>
</dbReference>
<dbReference type="OrthoDB" id="3174166at2"/>
<keyword evidence="1" id="KW-1133">Transmembrane helix</keyword>
<dbReference type="CDD" id="cd20335">
    <property type="entry name" value="BRcat_RBR"/>
    <property type="match status" value="1"/>
</dbReference>
<protein>
    <recommendedName>
        <fullName evidence="4">Zn-finger containing protein</fullName>
    </recommendedName>
</protein>
<dbReference type="RefSeq" id="WP_081181798.1">
    <property type="nucleotide sequence ID" value="NZ_MJEA01000001.1"/>
</dbReference>
<sequence length="146" mass="17665">MTQIWLQRLIEGRRKYKQLMRGRYAKFDALNRTLLILALFFSLFRFWLPFSMGYILAMVFFGLLSYRYLSKKIYPRLNENQAFLHKTDHWKKILFRLINKKRANEKVMRYTFFSCPTCQQNQRAPQGKGKIRVTCKKCGTQFETKV</sequence>
<keyword evidence="1" id="KW-0812">Transmembrane</keyword>
<dbReference type="STRING" id="112904.BH747_01630"/>
<evidence type="ECO:0000256" key="1">
    <source>
        <dbReference type="SAM" id="Phobius"/>
    </source>
</evidence>
<comment type="caution">
    <text evidence="2">The sequence shown here is derived from an EMBL/GenBank/DDBJ whole genome shotgun (WGS) entry which is preliminary data.</text>
</comment>
<keyword evidence="1" id="KW-0472">Membrane</keyword>
<evidence type="ECO:0000313" key="3">
    <source>
        <dbReference type="Proteomes" id="UP000192477"/>
    </source>
</evidence>
<organism evidence="2 3">
    <name type="scientific">Enterococcus villorum</name>
    <dbReference type="NCBI Taxonomy" id="112904"/>
    <lineage>
        <taxon>Bacteria</taxon>
        <taxon>Bacillati</taxon>
        <taxon>Bacillota</taxon>
        <taxon>Bacilli</taxon>
        <taxon>Lactobacillales</taxon>
        <taxon>Enterococcaceae</taxon>
        <taxon>Enterococcus</taxon>
    </lineage>
</organism>
<name>A0A1V8YG68_9ENTE</name>
<feature type="transmembrane region" description="Helical" evidence="1">
    <location>
        <begin position="53"/>
        <end position="69"/>
    </location>
</feature>
<evidence type="ECO:0008006" key="4">
    <source>
        <dbReference type="Google" id="ProtNLM"/>
    </source>
</evidence>
<gene>
    <name evidence="2" type="ORF">BH747_01630</name>
</gene>